<dbReference type="STRING" id="1802055.A3A74_08030"/>
<dbReference type="PANTHER" id="PTHR46401">
    <property type="entry name" value="GLYCOSYLTRANSFERASE WBBK-RELATED"/>
    <property type="match status" value="1"/>
</dbReference>
<evidence type="ECO:0000313" key="2">
    <source>
        <dbReference type="EMBL" id="OGK42373.1"/>
    </source>
</evidence>
<keyword evidence="1" id="KW-0808">Transferase</keyword>
<dbReference type="SUPFAM" id="SSF53756">
    <property type="entry name" value="UDP-Glycosyltransferase/glycogen phosphorylase"/>
    <property type="match status" value="1"/>
</dbReference>
<name>A0A1F7IG84_9BACT</name>
<organism evidence="2 3">
    <name type="scientific">Candidatus Roizmanbacteria bacterium RIFCSPLOWO2_01_FULL_35_13</name>
    <dbReference type="NCBI Taxonomy" id="1802055"/>
    <lineage>
        <taxon>Bacteria</taxon>
        <taxon>Candidatus Roizmaniibacteriota</taxon>
    </lineage>
</organism>
<dbReference type="EMBL" id="MGAF01000008">
    <property type="protein sequence ID" value="OGK42373.1"/>
    <property type="molecule type" value="Genomic_DNA"/>
</dbReference>
<proteinExistence type="predicted"/>
<gene>
    <name evidence="2" type="ORF">A3A74_08030</name>
</gene>
<accession>A0A1F7IG84</accession>
<sequence>MSFDCPVITSFTSSLPEVGGGACLYFNPKNPKELTEKMIELSENRKLRSDLIKKGRGRTGLFSWKKCAEETLNLLKNYGTS</sequence>
<protein>
    <recommendedName>
        <fullName evidence="4">Glycosyl transferase family 1 domain-containing protein</fullName>
    </recommendedName>
</protein>
<dbReference type="GO" id="GO:0016757">
    <property type="term" value="F:glycosyltransferase activity"/>
    <property type="evidence" value="ECO:0007669"/>
    <property type="project" value="TreeGrafter"/>
</dbReference>
<comment type="caution">
    <text evidence="2">The sequence shown here is derived from an EMBL/GenBank/DDBJ whole genome shotgun (WGS) entry which is preliminary data.</text>
</comment>
<reference evidence="2 3" key="1">
    <citation type="journal article" date="2016" name="Nat. Commun.">
        <title>Thousands of microbial genomes shed light on interconnected biogeochemical processes in an aquifer system.</title>
        <authorList>
            <person name="Anantharaman K."/>
            <person name="Brown C.T."/>
            <person name="Hug L.A."/>
            <person name="Sharon I."/>
            <person name="Castelle C.J."/>
            <person name="Probst A.J."/>
            <person name="Thomas B.C."/>
            <person name="Singh A."/>
            <person name="Wilkins M.J."/>
            <person name="Karaoz U."/>
            <person name="Brodie E.L."/>
            <person name="Williams K.H."/>
            <person name="Hubbard S.S."/>
            <person name="Banfield J.F."/>
        </authorList>
    </citation>
    <scope>NUCLEOTIDE SEQUENCE [LARGE SCALE GENOMIC DNA]</scope>
</reference>
<dbReference type="Gene3D" id="3.40.50.2000">
    <property type="entry name" value="Glycogen Phosphorylase B"/>
    <property type="match status" value="1"/>
</dbReference>
<evidence type="ECO:0008006" key="4">
    <source>
        <dbReference type="Google" id="ProtNLM"/>
    </source>
</evidence>
<evidence type="ECO:0000256" key="1">
    <source>
        <dbReference type="ARBA" id="ARBA00022679"/>
    </source>
</evidence>
<evidence type="ECO:0000313" key="3">
    <source>
        <dbReference type="Proteomes" id="UP000179270"/>
    </source>
</evidence>
<dbReference type="AlphaFoldDB" id="A0A1F7IG84"/>
<dbReference type="PANTHER" id="PTHR46401:SF2">
    <property type="entry name" value="GLYCOSYLTRANSFERASE WBBK-RELATED"/>
    <property type="match status" value="1"/>
</dbReference>
<dbReference type="Proteomes" id="UP000179270">
    <property type="component" value="Unassembled WGS sequence"/>
</dbReference>